<dbReference type="SUPFAM" id="SSF56601">
    <property type="entry name" value="beta-lactamase/transpeptidase-like"/>
    <property type="match status" value="1"/>
</dbReference>
<evidence type="ECO:0000259" key="19">
    <source>
        <dbReference type="Pfam" id="PF00905"/>
    </source>
</evidence>
<gene>
    <name evidence="21" type="ORF">LV89_00011</name>
</gene>
<dbReference type="InterPro" id="IPR023346">
    <property type="entry name" value="Lysozyme-like_dom_sf"/>
</dbReference>
<keyword evidence="10" id="KW-0378">Hydrolase</keyword>
<name>A0A316EER2_9BACT</name>
<dbReference type="PANTHER" id="PTHR32282:SF11">
    <property type="entry name" value="PENICILLIN-BINDING PROTEIN 1B"/>
    <property type="match status" value="1"/>
</dbReference>
<evidence type="ECO:0000313" key="21">
    <source>
        <dbReference type="EMBL" id="PWK29173.1"/>
    </source>
</evidence>
<dbReference type="InterPro" id="IPR001264">
    <property type="entry name" value="Glyco_trans_51"/>
</dbReference>
<keyword evidence="11" id="KW-0133">Cell shape</keyword>
<dbReference type="Proteomes" id="UP000245489">
    <property type="component" value="Unassembled WGS sequence"/>
</dbReference>
<keyword evidence="6" id="KW-0121">Carboxypeptidase</keyword>
<evidence type="ECO:0000256" key="12">
    <source>
        <dbReference type="ARBA" id="ARBA00022984"/>
    </source>
</evidence>
<evidence type="ECO:0000256" key="13">
    <source>
        <dbReference type="ARBA" id="ARBA00023136"/>
    </source>
</evidence>
<dbReference type="Pfam" id="PF00912">
    <property type="entry name" value="Transgly"/>
    <property type="match status" value="1"/>
</dbReference>
<dbReference type="InterPro" id="IPR050396">
    <property type="entry name" value="Glycosyltr_51/Transpeptidase"/>
</dbReference>
<keyword evidence="12" id="KW-0573">Peptidoglycan synthesis</keyword>
<dbReference type="GO" id="GO:0008360">
    <property type="term" value="P:regulation of cell shape"/>
    <property type="evidence" value="ECO:0007669"/>
    <property type="project" value="UniProtKB-KW"/>
</dbReference>
<dbReference type="GO" id="GO:0006508">
    <property type="term" value="P:proteolysis"/>
    <property type="evidence" value="ECO:0007669"/>
    <property type="project" value="UniProtKB-KW"/>
</dbReference>
<keyword evidence="8" id="KW-0328">Glycosyltransferase</keyword>
<sequence length="867" mass="98464">MDKIKQLIKNSYNNLKTLLLNVLNWLWLKLDVLLVKVFGEEKVATFYKRLDAVKATYWDAKQKVTDAVDQRIDRESFYYAQVKRLWKGFAWIVFAGCFYIFCIETNFLWLTGEMPSVGELQNPKLSQSSEIYSSDGVLMGKFFLENRTPVKNYKDLSPYLVNALVATEDARFYQHSGIDYRALFGVAVGVMTGASERGGGSTITQQLAKNLFKTRKKEGVAKKGVLGYVPGFKTLVIKTKEWLTAIKLERYYTKEEIILWYLNTVDFGSNSYGIKVAAKTYFNTSPDSLNVQEAAVLVGMQKATNTYNPRRNYDKSLGRRNTVLSRMVKYNYLPKLAYDSLIKLPITLKVNEETPYDGTSNYFKSAVAKALEKWADTSDVELDLYRDGLKIRTTIDSRMQTHAETAVQEGMKVLQKTFDNHWSGKNPWADEKGVEIPGFIDTVAKRTSYYKYLAVKYKNNQDSIWHYMKNVKRKMWVFSRNGSGEEQMTMSAYDSIAYYKRFLQSGMMSMDPFTGHIKAWVGGLDFQYFKYDHVSQGRRQPGSTFKPFVYTTAIDGPKNMSPCSQITDKPFEIEIEEKGEKKMWRPHNADGRFSYSTMSLRRAMARSINSCAAWLTNEVGPDSVVYYAHQMGIKSPLSAVASIGLGSNDVTLFEMVGAYGCFLNEGIFTEPMLVVSIEDRNGNTIHTFEPERHQAIKKESALLMRYMLEGGLEEQGGTSQNLWSFKDLFDGKDKYKSRFAGKTGTTSNHSDGWYMGLTSNLVTGTWVGGDDRSIHFRSGAYGEGSKTALPLFGRYMSKVIKDAGLEMYHPVPFEKLDSKRITKDFSCTSAYIPRTDTLYYDSTFVGSDTITAPVRPSAEAKPDSSKQ</sequence>
<comment type="similarity">
    <text evidence="3">In the C-terminal section; belongs to the transpeptidase family.</text>
</comment>
<evidence type="ECO:0000256" key="6">
    <source>
        <dbReference type="ARBA" id="ARBA00022645"/>
    </source>
</evidence>
<evidence type="ECO:0000256" key="14">
    <source>
        <dbReference type="ARBA" id="ARBA00023268"/>
    </source>
</evidence>
<feature type="domain" description="Penicillin-binding protein transpeptidase" evidence="19">
    <location>
        <begin position="509"/>
        <end position="750"/>
    </location>
</feature>
<dbReference type="GO" id="GO:0008955">
    <property type="term" value="F:peptidoglycan glycosyltransferase activity"/>
    <property type="evidence" value="ECO:0007669"/>
    <property type="project" value="UniProtKB-EC"/>
</dbReference>
<dbReference type="PANTHER" id="PTHR32282">
    <property type="entry name" value="BINDING PROTEIN TRANSPEPTIDASE, PUTATIVE-RELATED"/>
    <property type="match status" value="1"/>
</dbReference>
<accession>A0A316EER2</accession>
<evidence type="ECO:0000256" key="15">
    <source>
        <dbReference type="ARBA" id="ARBA00023316"/>
    </source>
</evidence>
<keyword evidence="5" id="KW-1003">Cell membrane</keyword>
<dbReference type="InterPro" id="IPR036950">
    <property type="entry name" value="PBP_transglycosylase"/>
</dbReference>
<evidence type="ECO:0000256" key="3">
    <source>
        <dbReference type="ARBA" id="ARBA00007090"/>
    </source>
</evidence>
<evidence type="ECO:0000259" key="20">
    <source>
        <dbReference type="Pfam" id="PF00912"/>
    </source>
</evidence>
<evidence type="ECO:0000256" key="9">
    <source>
        <dbReference type="ARBA" id="ARBA00022679"/>
    </source>
</evidence>
<dbReference type="SUPFAM" id="SSF53955">
    <property type="entry name" value="Lysozyme-like"/>
    <property type="match status" value="1"/>
</dbReference>
<keyword evidence="18" id="KW-0812">Transmembrane</keyword>
<evidence type="ECO:0000256" key="1">
    <source>
        <dbReference type="ARBA" id="ARBA00004236"/>
    </source>
</evidence>
<evidence type="ECO:0000256" key="11">
    <source>
        <dbReference type="ARBA" id="ARBA00022960"/>
    </source>
</evidence>
<evidence type="ECO:0000256" key="10">
    <source>
        <dbReference type="ARBA" id="ARBA00022801"/>
    </source>
</evidence>
<comment type="subcellular location">
    <subcellularLocation>
        <location evidence="1">Cell membrane</location>
    </subcellularLocation>
</comment>
<evidence type="ECO:0000256" key="17">
    <source>
        <dbReference type="ARBA" id="ARBA00049902"/>
    </source>
</evidence>
<organism evidence="21 22">
    <name type="scientific">Arcicella aurantiaca</name>
    <dbReference type="NCBI Taxonomy" id="591202"/>
    <lineage>
        <taxon>Bacteria</taxon>
        <taxon>Pseudomonadati</taxon>
        <taxon>Bacteroidota</taxon>
        <taxon>Cytophagia</taxon>
        <taxon>Cytophagales</taxon>
        <taxon>Flectobacillaceae</taxon>
        <taxon>Arcicella</taxon>
    </lineage>
</organism>
<evidence type="ECO:0000256" key="5">
    <source>
        <dbReference type="ARBA" id="ARBA00022475"/>
    </source>
</evidence>
<evidence type="ECO:0000313" key="22">
    <source>
        <dbReference type="Proteomes" id="UP000245489"/>
    </source>
</evidence>
<evidence type="ECO:0000256" key="18">
    <source>
        <dbReference type="SAM" id="Phobius"/>
    </source>
</evidence>
<evidence type="ECO:0000256" key="16">
    <source>
        <dbReference type="ARBA" id="ARBA00034000"/>
    </source>
</evidence>
<comment type="pathway">
    <text evidence="2">Cell wall biogenesis; peptidoglycan biosynthesis.</text>
</comment>
<feature type="transmembrane region" description="Helical" evidence="18">
    <location>
        <begin position="89"/>
        <end position="110"/>
    </location>
</feature>
<evidence type="ECO:0000256" key="4">
    <source>
        <dbReference type="ARBA" id="ARBA00007739"/>
    </source>
</evidence>
<reference evidence="21 22" key="1">
    <citation type="submission" date="2018-05" db="EMBL/GenBank/DDBJ databases">
        <title>Genomic Encyclopedia of Archaeal and Bacterial Type Strains, Phase II (KMG-II): from individual species to whole genera.</title>
        <authorList>
            <person name="Goeker M."/>
        </authorList>
    </citation>
    <scope>NUCLEOTIDE SEQUENCE [LARGE SCALE GENOMIC DNA]</scope>
    <source>
        <strain evidence="21 22">DSM 22214</strain>
    </source>
</reference>
<comment type="similarity">
    <text evidence="4">In the N-terminal section; belongs to the glycosyltransferase 51 family.</text>
</comment>
<keyword evidence="13 18" id="KW-0472">Membrane</keyword>
<dbReference type="AlphaFoldDB" id="A0A316EER2"/>
<dbReference type="InterPro" id="IPR012338">
    <property type="entry name" value="Beta-lactam/transpept-like"/>
</dbReference>
<dbReference type="GO" id="GO:0008658">
    <property type="term" value="F:penicillin binding"/>
    <property type="evidence" value="ECO:0007669"/>
    <property type="project" value="InterPro"/>
</dbReference>
<dbReference type="Gene3D" id="3.40.710.10">
    <property type="entry name" value="DD-peptidase/beta-lactamase superfamily"/>
    <property type="match status" value="2"/>
</dbReference>
<keyword evidence="18" id="KW-1133">Transmembrane helix</keyword>
<evidence type="ECO:0000256" key="2">
    <source>
        <dbReference type="ARBA" id="ARBA00004752"/>
    </source>
</evidence>
<dbReference type="EMBL" id="QGGO01000001">
    <property type="protein sequence ID" value="PWK29173.1"/>
    <property type="molecule type" value="Genomic_DNA"/>
</dbReference>
<comment type="catalytic activity">
    <reaction evidence="16">
        <text>Preferential cleavage: (Ac)2-L-Lys-D-Ala-|-D-Ala. Also transpeptidation of peptidyl-alanyl moieties that are N-acyl substituents of D-alanine.</text>
        <dbReference type="EC" id="3.4.16.4"/>
    </reaction>
</comment>
<dbReference type="GO" id="GO:0005886">
    <property type="term" value="C:plasma membrane"/>
    <property type="evidence" value="ECO:0007669"/>
    <property type="project" value="UniProtKB-SubCell"/>
</dbReference>
<dbReference type="GO" id="GO:0009252">
    <property type="term" value="P:peptidoglycan biosynthetic process"/>
    <property type="evidence" value="ECO:0007669"/>
    <property type="project" value="UniProtKB-KW"/>
</dbReference>
<dbReference type="GO" id="GO:0071555">
    <property type="term" value="P:cell wall organization"/>
    <property type="evidence" value="ECO:0007669"/>
    <property type="project" value="UniProtKB-KW"/>
</dbReference>
<comment type="catalytic activity">
    <reaction evidence="17">
        <text>[GlcNAc-(1-&gt;4)-Mur2Ac(oyl-L-Ala-gamma-D-Glu-L-Lys-D-Ala-D-Ala)](n)-di-trans,octa-cis-undecaprenyl diphosphate + beta-D-GlcNAc-(1-&gt;4)-Mur2Ac(oyl-L-Ala-gamma-D-Glu-L-Lys-D-Ala-D-Ala)-di-trans,octa-cis-undecaprenyl diphosphate = [GlcNAc-(1-&gt;4)-Mur2Ac(oyl-L-Ala-gamma-D-Glu-L-Lys-D-Ala-D-Ala)](n+1)-di-trans,octa-cis-undecaprenyl diphosphate + di-trans,octa-cis-undecaprenyl diphosphate + H(+)</text>
        <dbReference type="Rhea" id="RHEA:23708"/>
        <dbReference type="Rhea" id="RHEA-COMP:9602"/>
        <dbReference type="Rhea" id="RHEA-COMP:9603"/>
        <dbReference type="ChEBI" id="CHEBI:15378"/>
        <dbReference type="ChEBI" id="CHEBI:58405"/>
        <dbReference type="ChEBI" id="CHEBI:60033"/>
        <dbReference type="ChEBI" id="CHEBI:78435"/>
        <dbReference type="EC" id="2.4.99.28"/>
    </reaction>
</comment>
<comment type="caution">
    <text evidence="21">The sequence shown here is derived from an EMBL/GenBank/DDBJ whole genome shotgun (WGS) entry which is preliminary data.</text>
</comment>
<keyword evidence="9" id="KW-0808">Transferase</keyword>
<proteinExistence type="inferred from homology"/>
<evidence type="ECO:0000256" key="7">
    <source>
        <dbReference type="ARBA" id="ARBA00022670"/>
    </source>
</evidence>
<keyword evidence="14" id="KW-0511">Multifunctional enzyme</keyword>
<feature type="domain" description="Glycosyl transferase family 51" evidence="20">
    <location>
        <begin position="144"/>
        <end position="327"/>
    </location>
</feature>
<keyword evidence="7" id="KW-0645">Protease</keyword>
<dbReference type="GO" id="GO:0009002">
    <property type="term" value="F:serine-type D-Ala-D-Ala carboxypeptidase activity"/>
    <property type="evidence" value="ECO:0007669"/>
    <property type="project" value="UniProtKB-EC"/>
</dbReference>
<keyword evidence="22" id="KW-1185">Reference proteome</keyword>
<dbReference type="InterPro" id="IPR001460">
    <property type="entry name" value="PCN-bd_Tpept"/>
</dbReference>
<dbReference type="Gene3D" id="1.10.3810.10">
    <property type="entry name" value="Biosynthetic peptidoglycan transglycosylase-like"/>
    <property type="match status" value="1"/>
</dbReference>
<protein>
    <submittedName>
        <fullName evidence="21">Penicillin-binding protein 1A</fullName>
    </submittedName>
</protein>
<dbReference type="GO" id="GO:0030288">
    <property type="term" value="C:outer membrane-bounded periplasmic space"/>
    <property type="evidence" value="ECO:0007669"/>
    <property type="project" value="TreeGrafter"/>
</dbReference>
<dbReference type="Pfam" id="PF00905">
    <property type="entry name" value="Transpeptidase"/>
    <property type="match status" value="1"/>
</dbReference>
<dbReference type="OrthoDB" id="9766909at2"/>
<evidence type="ECO:0000256" key="8">
    <source>
        <dbReference type="ARBA" id="ARBA00022676"/>
    </source>
</evidence>
<keyword evidence="15" id="KW-0961">Cell wall biogenesis/degradation</keyword>